<dbReference type="PANTHER" id="PTHR30157">
    <property type="entry name" value="FERRIC REDUCTASE, NADPH-DEPENDENT"/>
    <property type="match status" value="1"/>
</dbReference>
<evidence type="ECO:0000259" key="1">
    <source>
        <dbReference type="PROSITE" id="PS51384"/>
    </source>
</evidence>
<dbReference type="GO" id="GO:0016491">
    <property type="term" value="F:oxidoreductase activity"/>
    <property type="evidence" value="ECO:0007669"/>
    <property type="project" value="InterPro"/>
</dbReference>
<name>A0A553EDE0_9FLAO</name>
<reference evidence="2 3" key="1">
    <citation type="submission" date="2019-07" db="EMBL/GenBank/DDBJ databases">
        <title>Novel species of Flavobacterium.</title>
        <authorList>
            <person name="Liu Q."/>
            <person name="Xin Y.-H."/>
        </authorList>
    </citation>
    <scope>NUCLEOTIDE SEQUENCE [LARGE SCALE GENOMIC DNA]</scope>
    <source>
        <strain evidence="2 3">LB1R34</strain>
    </source>
</reference>
<dbReference type="AlphaFoldDB" id="A0A553EDE0"/>
<sequence length="236" mass="27237">MISSIPKWVSNLFGNTMLPNVKVLETHYISPYIKKIRFQGDISKWSFQIGYSSVIRVSDTEYRNYTVAYHDIEKGFFDIILHIHGKGVGSTFLNNLNIGDEIFISPPRGKNFYDPSVKKQIVFGDETSLGLACSLLPVLKQNQHQFQFYFELDEENKNVPELLGLENYTVFNKNGLFRNEKRIIDLPIIQTSEWQTANFTITGNVKSVQTFRKVLKNKTKGKFYSQGYWLEGKKGL</sequence>
<dbReference type="OrthoDB" id="9814826at2"/>
<keyword evidence="3" id="KW-1185">Reference proteome</keyword>
<dbReference type="Proteomes" id="UP000316371">
    <property type="component" value="Unassembled WGS sequence"/>
</dbReference>
<comment type="caution">
    <text evidence="2">The sequence shown here is derived from an EMBL/GenBank/DDBJ whole genome shotgun (WGS) entry which is preliminary data.</text>
</comment>
<dbReference type="EMBL" id="VJZT01000001">
    <property type="protein sequence ID" value="TRX43064.1"/>
    <property type="molecule type" value="Genomic_DNA"/>
</dbReference>
<feature type="domain" description="FAD-binding FR-type" evidence="1">
    <location>
        <begin position="16"/>
        <end position="114"/>
    </location>
</feature>
<organism evidence="2 3">
    <name type="scientific">Flavobacterium restrictum</name>
    <dbReference type="NCBI Taxonomy" id="2594428"/>
    <lineage>
        <taxon>Bacteria</taxon>
        <taxon>Pseudomonadati</taxon>
        <taxon>Bacteroidota</taxon>
        <taxon>Flavobacteriia</taxon>
        <taxon>Flavobacteriales</taxon>
        <taxon>Flavobacteriaceae</taxon>
        <taxon>Flavobacterium</taxon>
    </lineage>
</organism>
<evidence type="ECO:0000313" key="2">
    <source>
        <dbReference type="EMBL" id="TRX43064.1"/>
    </source>
</evidence>
<dbReference type="InterPro" id="IPR008333">
    <property type="entry name" value="Cbr1-like_FAD-bd_dom"/>
</dbReference>
<dbReference type="SUPFAM" id="SSF63380">
    <property type="entry name" value="Riboflavin synthase domain-like"/>
    <property type="match status" value="1"/>
</dbReference>
<dbReference type="PANTHER" id="PTHR30157:SF0">
    <property type="entry name" value="NADPH-DEPENDENT FERRIC-CHELATE REDUCTASE"/>
    <property type="match status" value="1"/>
</dbReference>
<dbReference type="InterPro" id="IPR039374">
    <property type="entry name" value="SIP_fam"/>
</dbReference>
<evidence type="ECO:0000313" key="3">
    <source>
        <dbReference type="Proteomes" id="UP000316371"/>
    </source>
</evidence>
<dbReference type="PROSITE" id="PS51384">
    <property type="entry name" value="FAD_FR"/>
    <property type="match status" value="1"/>
</dbReference>
<dbReference type="InterPro" id="IPR017938">
    <property type="entry name" value="Riboflavin_synthase-like_b-brl"/>
</dbReference>
<dbReference type="InterPro" id="IPR017927">
    <property type="entry name" value="FAD-bd_FR_type"/>
</dbReference>
<gene>
    <name evidence="2" type="ORF">FNW21_01640</name>
</gene>
<protein>
    <submittedName>
        <fullName evidence="2">Siderophore-interacting protein</fullName>
    </submittedName>
</protein>
<dbReference type="Gene3D" id="2.40.30.10">
    <property type="entry name" value="Translation factors"/>
    <property type="match status" value="1"/>
</dbReference>
<dbReference type="RefSeq" id="WP_144254986.1">
    <property type="nucleotide sequence ID" value="NZ_VJZT01000001.1"/>
</dbReference>
<proteinExistence type="predicted"/>
<dbReference type="Pfam" id="PF00970">
    <property type="entry name" value="FAD_binding_6"/>
    <property type="match status" value="1"/>
</dbReference>
<accession>A0A553EDE0</accession>